<reference evidence="1 2" key="1">
    <citation type="journal article" date="2019" name="Commun. Biol.">
        <title>The bagworm genome reveals a unique fibroin gene that provides high tensile strength.</title>
        <authorList>
            <person name="Kono N."/>
            <person name="Nakamura H."/>
            <person name="Ohtoshi R."/>
            <person name="Tomita M."/>
            <person name="Numata K."/>
            <person name="Arakawa K."/>
        </authorList>
    </citation>
    <scope>NUCLEOTIDE SEQUENCE [LARGE SCALE GENOMIC DNA]</scope>
</reference>
<protein>
    <submittedName>
        <fullName evidence="1">Uncharacterized protein</fullName>
    </submittedName>
</protein>
<dbReference type="Proteomes" id="UP000299102">
    <property type="component" value="Unassembled WGS sequence"/>
</dbReference>
<dbReference type="AlphaFoldDB" id="A0A4C1YQN3"/>
<sequence length="189" mass="20949">MSQNFTSTEVLFFEFYDDKRTKVKYSARIPTTGDHQQAVASVSDVATTLVIASQALDPPLGQHGGSNAQTAYYEISRRWIVGGFIPPRVPEKKGLDRRTDGRTDGQQSDPIRVPFFPFEILFMHPASRPLFYYCQRISNFESSTAQGDLELLTTITADAVTISVADGLMRSPTHGTNDSISLIQKSPID</sequence>
<name>A0A4C1YQN3_EUMVA</name>
<evidence type="ECO:0000313" key="2">
    <source>
        <dbReference type="Proteomes" id="UP000299102"/>
    </source>
</evidence>
<evidence type="ECO:0000313" key="1">
    <source>
        <dbReference type="EMBL" id="GBP78761.1"/>
    </source>
</evidence>
<proteinExistence type="predicted"/>
<gene>
    <name evidence="1" type="ORF">EVAR_63446_1</name>
</gene>
<accession>A0A4C1YQN3</accession>
<dbReference type="EMBL" id="BGZK01001384">
    <property type="protein sequence ID" value="GBP78761.1"/>
    <property type="molecule type" value="Genomic_DNA"/>
</dbReference>
<keyword evidence="2" id="KW-1185">Reference proteome</keyword>
<organism evidence="1 2">
    <name type="scientific">Eumeta variegata</name>
    <name type="common">Bagworm moth</name>
    <name type="synonym">Eumeta japonica</name>
    <dbReference type="NCBI Taxonomy" id="151549"/>
    <lineage>
        <taxon>Eukaryota</taxon>
        <taxon>Metazoa</taxon>
        <taxon>Ecdysozoa</taxon>
        <taxon>Arthropoda</taxon>
        <taxon>Hexapoda</taxon>
        <taxon>Insecta</taxon>
        <taxon>Pterygota</taxon>
        <taxon>Neoptera</taxon>
        <taxon>Endopterygota</taxon>
        <taxon>Lepidoptera</taxon>
        <taxon>Glossata</taxon>
        <taxon>Ditrysia</taxon>
        <taxon>Tineoidea</taxon>
        <taxon>Psychidae</taxon>
        <taxon>Oiketicinae</taxon>
        <taxon>Eumeta</taxon>
    </lineage>
</organism>
<comment type="caution">
    <text evidence="1">The sequence shown here is derived from an EMBL/GenBank/DDBJ whole genome shotgun (WGS) entry which is preliminary data.</text>
</comment>